<dbReference type="PANTHER" id="PTHR43877:SF1">
    <property type="entry name" value="ACETYLTRANSFERASE"/>
    <property type="match status" value="1"/>
</dbReference>
<gene>
    <name evidence="4" type="ORF">Scinn_28220</name>
</gene>
<dbReference type="InterPro" id="IPR016181">
    <property type="entry name" value="Acyl_CoA_acyltransferase"/>
</dbReference>
<sequence length="162" mass="17058">MSTVGFETGYETGPARPEEAQAVADAVTALLRELRGDASHTIPGLGAAVADAIAGRDGAGVLVARDGQGRVAGVLGYTTQTALRLAAPYRHVQELWVEPGLRSKGVAALLLAELDALCAADGVRRVEVCLPAEQFPSYPRTLAFYERSGFRVIGPRVIKDLS</sequence>
<dbReference type="EMBL" id="BNDV01000008">
    <property type="protein sequence ID" value="GHI13359.1"/>
    <property type="molecule type" value="Genomic_DNA"/>
</dbReference>
<feature type="domain" description="N-acetyltransferase" evidence="3">
    <location>
        <begin position="10"/>
        <end position="162"/>
    </location>
</feature>
<protein>
    <recommendedName>
        <fullName evidence="3">N-acetyltransferase domain-containing protein</fullName>
    </recommendedName>
</protein>
<evidence type="ECO:0000259" key="3">
    <source>
        <dbReference type="PROSITE" id="PS51186"/>
    </source>
</evidence>
<dbReference type="Pfam" id="PF00583">
    <property type="entry name" value="Acetyltransf_1"/>
    <property type="match status" value="1"/>
</dbReference>
<dbReference type="SUPFAM" id="SSF55729">
    <property type="entry name" value="Acyl-CoA N-acyltransferases (Nat)"/>
    <property type="match status" value="1"/>
</dbReference>
<keyword evidence="2" id="KW-0012">Acyltransferase</keyword>
<evidence type="ECO:0000313" key="5">
    <source>
        <dbReference type="Proteomes" id="UP000660554"/>
    </source>
</evidence>
<dbReference type="Proteomes" id="UP000660554">
    <property type="component" value="Unassembled WGS sequence"/>
</dbReference>
<dbReference type="InterPro" id="IPR000182">
    <property type="entry name" value="GNAT_dom"/>
</dbReference>
<dbReference type="GeneID" id="86953163"/>
<reference evidence="5" key="1">
    <citation type="submission" date="2020-09" db="EMBL/GenBank/DDBJ databases">
        <title>Whole genome shotgun sequence of Streptomyces cinnamonensis NBRC 15873.</title>
        <authorList>
            <person name="Komaki H."/>
            <person name="Tamura T."/>
        </authorList>
    </citation>
    <scope>NUCLEOTIDE SEQUENCE [LARGE SCALE GENOMIC DNA]</scope>
    <source>
        <strain evidence="5">NBRC 15873</strain>
    </source>
</reference>
<evidence type="ECO:0000256" key="1">
    <source>
        <dbReference type="ARBA" id="ARBA00022679"/>
    </source>
</evidence>
<evidence type="ECO:0000313" key="4">
    <source>
        <dbReference type="EMBL" id="GHI13359.1"/>
    </source>
</evidence>
<keyword evidence="5" id="KW-1185">Reference proteome</keyword>
<evidence type="ECO:0000256" key="2">
    <source>
        <dbReference type="ARBA" id="ARBA00023315"/>
    </source>
</evidence>
<dbReference type="RefSeq" id="WP_051735072.1">
    <property type="nucleotide sequence ID" value="NZ_BMRU01000059.1"/>
</dbReference>
<name>A0ABQ3NKR6_STRVG</name>
<dbReference type="InterPro" id="IPR050832">
    <property type="entry name" value="Bact_Acetyltransf"/>
</dbReference>
<dbReference type="PANTHER" id="PTHR43877">
    <property type="entry name" value="AMINOALKYLPHOSPHONATE N-ACETYLTRANSFERASE-RELATED-RELATED"/>
    <property type="match status" value="1"/>
</dbReference>
<comment type="caution">
    <text evidence="4">The sequence shown here is derived from an EMBL/GenBank/DDBJ whole genome shotgun (WGS) entry which is preliminary data.</text>
</comment>
<proteinExistence type="predicted"/>
<accession>A0ABQ3NKR6</accession>
<dbReference type="PROSITE" id="PS51186">
    <property type="entry name" value="GNAT"/>
    <property type="match status" value="1"/>
</dbReference>
<keyword evidence="1" id="KW-0808">Transferase</keyword>
<organism evidence="4 5">
    <name type="scientific">Streptomyces virginiae</name>
    <name type="common">Streptomyces cinnamonensis</name>
    <dbReference type="NCBI Taxonomy" id="1961"/>
    <lineage>
        <taxon>Bacteria</taxon>
        <taxon>Bacillati</taxon>
        <taxon>Actinomycetota</taxon>
        <taxon>Actinomycetes</taxon>
        <taxon>Kitasatosporales</taxon>
        <taxon>Streptomycetaceae</taxon>
        <taxon>Streptomyces</taxon>
    </lineage>
</organism>
<dbReference type="Gene3D" id="3.40.630.30">
    <property type="match status" value="1"/>
</dbReference>